<evidence type="ECO:0000313" key="1">
    <source>
        <dbReference type="EMBL" id="KAJ6620839.1"/>
    </source>
</evidence>
<accession>A0A9Q0MHY1</accession>
<keyword evidence="2" id="KW-1185">Reference proteome</keyword>
<feature type="non-terminal residue" evidence="1">
    <location>
        <position position="69"/>
    </location>
</feature>
<dbReference type="AlphaFoldDB" id="A0A9Q0MHY1"/>
<dbReference type="Proteomes" id="UP001151699">
    <property type="component" value="Unassembled WGS sequence"/>
</dbReference>
<protein>
    <submittedName>
        <fullName evidence="1">Uncharacterized protein</fullName>
    </submittedName>
</protein>
<comment type="caution">
    <text evidence="1">The sequence shown here is derived from an EMBL/GenBank/DDBJ whole genome shotgun (WGS) entry which is preliminary data.</text>
</comment>
<reference evidence="1" key="1">
    <citation type="submission" date="2022-07" db="EMBL/GenBank/DDBJ databases">
        <authorList>
            <person name="Trinca V."/>
            <person name="Uliana J.V.C."/>
            <person name="Torres T.T."/>
            <person name="Ward R.J."/>
            <person name="Monesi N."/>
        </authorList>
    </citation>
    <scope>NUCLEOTIDE SEQUENCE</scope>
    <source>
        <strain evidence="1">HSMRA1968</strain>
        <tissue evidence="1">Whole embryos</tissue>
    </source>
</reference>
<dbReference type="EMBL" id="WJQU01003957">
    <property type="protein sequence ID" value="KAJ6620839.1"/>
    <property type="molecule type" value="Genomic_DNA"/>
</dbReference>
<name>A0A9Q0MHY1_9DIPT</name>
<sequence>LHIGYTNFASQFTITDLKLQRVSRFTKKKFLEICRFLVFGCSMYGGVNDGIREISWQWSIISIINELVK</sequence>
<evidence type="ECO:0000313" key="2">
    <source>
        <dbReference type="Proteomes" id="UP001151699"/>
    </source>
</evidence>
<proteinExistence type="predicted"/>
<gene>
    <name evidence="1" type="ORF">Bhyg_17280</name>
</gene>
<organism evidence="1 2">
    <name type="scientific">Pseudolycoriella hygida</name>
    <dbReference type="NCBI Taxonomy" id="35572"/>
    <lineage>
        <taxon>Eukaryota</taxon>
        <taxon>Metazoa</taxon>
        <taxon>Ecdysozoa</taxon>
        <taxon>Arthropoda</taxon>
        <taxon>Hexapoda</taxon>
        <taxon>Insecta</taxon>
        <taxon>Pterygota</taxon>
        <taxon>Neoptera</taxon>
        <taxon>Endopterygota</taxon>
        <taxon>Diptera</taxon>
        <taxon>Nematocera</taxon>
        <taxon>Sciaroidea</taxon>
        <taxon>Sciaridae</taxon>
        <taxon>Pseudolycoriella</taxon>
    </lineage>
</organism>